<dbReference type="Proteomes" id="UP001516464">
    <property type="component" value="Unassembled WGS sequence"/>
</dbReference>
<keyword evidence="2" id="KW-1185">Reference proteome</keyword>
<organism evidence="1 2">
    <name type="scientific">Astathelohania contejeani</name>
    <dbReference type="NCBI Taxonomy" id="164912"/>
    <lineage>
        <taxon>Eukaryota</taxon>
        <taxon>Fungi</taxon>
        <taxon>Fungi incertae sedis</taxon>
        <taxon>Microsporidia</taxon>
        <taxon>Astathelohaniidae</taxon>
        <taxon>Astathelohania</taxon>
    </lineage>
</organism>
<accession>A0ABQ7I0J5</accession>
<gene>
    <name evidence="1" type="ORF">TCON_0815</name>
</gene>
<reference evidence="1 2" key="1">
    <citation type="submission" date="2019-01" db="EMBL/GenBank/DDBJ databases">
        <title>Genomes sequencing and comparative genomics of infectious freshwater microsporidia, Cucumispora dikerogammari and Thelohania contejeani.</title>
        <authorList>
            <person name="Cormier A."/>
            <person name="Giraud I."/>
            <person name="Wattier R."/>
            <person name="Teixeira M."/>
            <person name="Grandjean F."/>
            <person name="Rigaud T."/>
            <person name="Cordaux R."/>
        </authorList>
    </citation>
    <scope>NUCLEOTIDE SEQUENCE [LARGE SCALE GENOMIC DNA]</scope>
    <source>
        <strain evidence="1">T1</strain>
        <tissue evidence="1">Spores</tissue>
    </source>
</reference>
<dbReference type="EMBL" id="SBIQ01000036">
    <property type="protein sequence ID" value="KAF7683980.1"/>
    <property type="molecule type" value="Genomic_DNA"/>
</dbReference>
<evidence type="ECO:0000313" key="1">
    <source>
        <dbReference type="EMBL" id="KAF7683980.1"/>
    </source>
</evidence>
<name>A0ABQ7I0J5_9MICR</name>
<comment type="caution">
    <text evidence="1">The sequence shown here is derived from an EMBL/GenBank/DDBJ whole genome shotgun (WGS) entry which is preliminary data.</text>
</comment>
<protein>
    <submittedName>
        <fullName evidence="1">Uncharacterized protein</fullName>
    </submittedName>
</protein>
<proteinExistence type="predicted"/>
<sequence>MQLNELLKKYFRINARIKANKSIIDEAKHIFTIPHQNKNFENEIIFGCDPDKYIYELIDPIISYECENKLKYQHYIEIEESGNELCDIENLNSSINGISKYNIYPDKPIKEQLVEIKEKEKLKIRNILNNKQNNSFSFIHKIFAMVDNKLIEQSIKIAHLKLILEEYEEGFNIISRINLSYCKEIANYLRIYMNKEIEDYKISDKMNSLSYLRYIMFIIQYFKENINYSQEYYLIRFFDGSQFPLSRAIISYEESKLNLKLNCPIKYLLCLYESYYLCCNIEKFDMAFIFIKRIKEFLYKEKGINGYLKSDNNLVGRIDLLYNEALNMSIPFSHINIKNNLLKHFKIDGKEYLYRGCDKMRELLITDEINKQENLIINLNALSKIRNIYYDNNLKKIILNGEEIEIKDLLFDGFCVTNNNQKESIKFKAKDLELTLLIPKNTIEIVLNSLVIREIILEYNRCIKVKENSKFVYIESKNEYSIFMHETVIFPLRIKQICCDDYQIKINDVVQNKNNDENYNIRMVYHTPGSYCVRIVVYDKTTSWHKNIAVRVNKGIEINHKTFWDLVCLSIKNESVHKFIIKKIDILNKNLKLKHINYCEDNKIYERVIRENDANKKLLQNCVIKPHTQVFLEIRVDNTENTKERWFTNNMVRYFNSEPSVVCQHTPERQMFLQSNIISGADKYFPEYFNFELPIKFLIYEFETYEIHEFNYQGIFFERVGDLVNWNEFLTFADHALVEREKFRNQMLKIQYSRQPVIILDKAGDTKAFVYNSSFYRSIYGEYDGIPFEVYPNSVFKVKECDTIKLNERYKIIELISDIIYDM</sequence>
<evidence type="ECO:0000313" key="2">
    <source>
        <dbReference type="Proteomes" id="UP001516464"/>
    </source>
</evidence>